<keyword evidence="5" id="KW-1185">Reference proteome</keyword>
<evidence type="ECO:0000256" key="1">
    <source>
        <dbReference type="ARBA" id="ARBA00022574"/>
    </source>
</evidence>
<keyword evidence="1" id="KW-0853">WD repeat</keyword>
<dbReference type="AlphaFoldDB" id="A0A9P1C3L0"/>
<dbReference type="PANTHER" id="PTHR22838:SF0">
    <property type="entry name" value="WD REPEAT-CONTAINING PROTEIN 26"/>
    <property type="match status" value="1"/>
</dbReference>
<name>A0A9P1C3L0_9DINO</name>
<keyword evidence="2" id="KW-0677">Repeat</keyword>
<dbReference type="InterPro" id="IPR051350">
    <property type="entry name" value="WD_repeat-ST_regulator"/>
</dbReference>
<evidence type="ECO:0000313" key="4">
    <source>
        <dbReference type="EMBL" id="CAL4772169.1"/>
    </source>
</evidence>
<organism evidence="3">
    <name type="scientific">Cladocopium goreaui</name>
    <dbReference type="NCBI Taxonomy" id="2562237"/>
    <lineage>
        <taxon>Eukaryota</taxon>
        <taxon>Sar</taxon>
        <taxon>Alveolata</taxon>
        <taxon>Dinophyceae</taxon>
        <taxon>Suessiales</taxon>
        <taxon>Symbiodiniaceae</taxon>
        <taxon>Cladocopium</taxon>
    </lineage>
</organism>
<comment type="caution">
    <text evidence="3">The sequence shown here is derived from an EMBL/GenBank/DDBJ whole genome shotgun (WGS) entry which is preliminary data.</text>
</comment>
<dbReference type="InterPro" id="IPR015943">
    <property type="entry name" value="WD40/YVTN_repeat-like_dom_sf"/>
</dbReference>
<dbReference type="EMBL" id="CAMXCT030000927">
    <property type="protein sequence ID" value="CAL4772169.1"/>
    <property type="molecule type" value="Genomic_DNA"/>
</dbReference>
<evidence type="ECO:0000256" key="2">
    <source>
        <dbReference type="ARBA" id="ARBA00022737"/>
    </source>
</evidence>
<gene>
    <name evidence="3" type="ORF">C1SCF055_LOCUS12361</name>
</gene>
<dbReference type="EMBL" id="CAMXCT020000927">
    <property type="protein sequence ID" value="CAL1138232.1"/>
    <property type="molecule type" value="Genomic_DNA"/>
</dbReference>
<evidence type="ECO:0000313" key="5">
    <source>
        <dbReference type="Proteomes" id="UP001152797"/>
    </source>
</evidence>
<dbReference type="SUPFAM" id="SSF82171">
    <property type="entry name" value="DPP6 N-terminal domain-like"/>
    <property type="match status" value="1"/>
</dbReference>
<dbReference type="OrthoDB" id="248320at2759"/>
<accession>A0A9P1C3L0</accession>
<dbReference type="PANTHER" id="PTHR22838">
    <property type="entry name" value="WD REPEAT PROTEIN 26-RELATED"/>
    <property type="match status" value="1"/>
</dbReference>
<dbReference type="Proteomes" id="UP001152797">
    <property type="component" value="Unassembled WGS sequence"/>
</dbReference>
<proteinExistence type="predicted"/>
<reference evidence="4 5" key="2">
    <citation type="submission" date="2024-05" db="EMBL/GenBank/DDBJ databases">
        <authorList>
            <person name="Chen Y."/>
            <person name="Shah S."/>
            <person name="Dougan E. K."/>
            <person name="Thang M."/>
            <person name="Chan C."/>
        </authorList>
    </citation>
    <scope>NUCLEOTIDE SEQUENCE [LARGE SCALE GENOMIC DNA]</scope>
</reference>
<sequence>MATVATATATEASEAASATVSATGEGLVDISVSLVSGKSVVLHMPWDSKASAVKQDAAEKLGFGGEDVELVLGGHPVRDDLSALELSKALVKLVVLSSGQIAFANKFRIAVVSGSTLKECLALDLGQTQRRSPYVVSWNPVNITMLAVRAKNLAWIYDISTGQEPWSRKFQQVAGVETSDFQWTADGRKLIFASSREVIICDIASGTEEILTQESDVFGLSLHPDNVLLAIARIDGISLFDLVQGQEKDNWHVEQPAAHLKWDPSGGFLASAEINASLRILSLEGELKWKLRQSDAAHQMGMQDSLTGLAWSPCEPLLAFSSSMGSSFQVFNAATGKVAWKSAALGPFADFAWNYNGLKLAAASPRGAIHVFSVQGDLLKSLELTGPVTSLTWSSA</sequence>
<dbReference type="Gene3D" id="2.130.10.10">
    <property type="entry name" value="YVTN repeat-like/Quinoprotein amine dehydrogenase"/>
    <property type="match status" value="2"/>
</dbReference>
<reference evidence="3" key="1">
    <citation type="submission" date="2022-10" db="EMBL/GenBank/DDBJ databases">
        <authorList>
            <person name="Chen Y."/>
            <person name="Dougan E. K."/>
            <person name="Chan C."/>
            <person name="Rhodes N."/>
            <person name="Thang M."/>
        </authorList>
    </citation>
    <scope>NUCLEOTIDE SEQUENCE</scope>
</reference>
<dbReference type="EMBL" id="CAMXCT010000927">
    <property type="protein sequence ID" value="CAI3984857.1"/>
    <property type="molecule type" value="Genomic_DNA"/>
</dbReference>
<protein>
    <submittedName>
        <fullName evidence="4">High-affinity nickel transport protein</fullName>
    </submittedName>
</protein>
<evidence type="ECO:0000313" key="3">
    <source>
        <dbReference type="EMBL" id="CAI3984857.1"/>
    </source>
</evidence>